<comment type="caution">
    <text evidence="1">The sequence shown here is derived from an EMBL/GenBank/DDBJ whole genome shotgun (WGS) entry which is preliminary data.</text>
</comment>
<evidence type="ECO:0000313" key="1">
    <source>
        <dbReference type="EMBL" id="RBQ28392.1"/>
    </source>
</evidence>
<protein>
    <submittedName>
        <fullName evidence="1">Uncharacterized protein</fullName>
    </submittedName>
</protein>
<dbReference type="AlphaFoldDB" id="A0A366MSQ5"/>
<dbReference type="RefSeq" id="WP_113894943.1">
    <property type="nucleotide sequence ID" value="NZ_JANJGA010000015.1"/>
</dbReference>
<gene>
    <name evidence="1" type="ORF">CRU91_09230</name>
</gene>
<keyword evidence="2" id="KW-1185">Reference proteome</keyword>
<organism evidence="1 2">
    <name type="scientific">Aliarcobacter vitoriensis</name>
    <dbReference type="NCBI Taxonomy" id="2011099"/>
    <lineage>
        <taxon>Bacteria</taxon>
        <taxon>Pseudomonadati</taxon>
        <taxon>Campylobacterota</taxon>
        <taxon>Epsilonproteobacteria</taxon>
        <taxon>Campylobacterales</taxon>
        <taxon>Arcobacteraceae</taxon>
        <taxon>Aliarcobacter</taxon>
    </lineage>
</organism>
<evidence type="ECO:0000313" key="2">
    <source>
        <dbReference type="Proteomes" id="UP000252669"/>
    </source>
</evidence>
<dbReference type="Proteomes" id="UP000252669">
    <property type="component" value="Unassembled WGS sequence"/>
</dbReference>
<name>A0A366MSQ5_9BACT</name>
<reference evidence="1 2" key="1">
    <citation type="submission" date="2017-10" db="EMBL/GenBank/DDBJ databases">
        <title>Genomics of the genus Arcobacter.</title>
        <authorList>
            <person name="Perez-Cataluna A."/>
            <person name="Figueras M.J."/>
        </authorList>
    </citation>
    <scope>NUCLEOTIDE SEQUENCE [LARGE SCALE GENOMIC DNA]</scope>
    <source>
        <strain evidence="1 2">CECT 9230</strain>
    </source>
</reference>
<sequence length="82" mass="9897">MNPQETYYFEEKEAGEKAEAEKMKGKKKVYEWMYKVSNEQHWHVLSRLMTPDEVKIWLKNSELKPIKYKKTGREFIVKVDNG</sequence>
<proteinExistence type="predicted"/>
<accession>A0A366MSQ5</accession>
<dbReference type="EMBL" id="PDKB01000016">
    <property type="protein sequence ID" value="RBQ28392.1"/>
    <property type="molecule type" value="Genomic_DNA"/>
</dbReference>